<keyword evidence="1" id="KW-0812">Transmembrane</keyword>
<gene>
    <name evidence="2" type="ORF">EZS28_009889</name>
</gene>
<reference evidence="2 3" key="1">
    <citation type="submission" date="2019-03" db="EMBL/GenBank/DDBJ databases">
        <title>Single cell metagenomics reveals metabolic interactions within the superorganism composed of flagellate Streblomastix strix and complex community of Bacteroidetes bacteria on its surface.</title>
        <authorList>
            <person name="Treitli S.C."/>
            <person name="Kolisko M."/>
            <person name="Husnik F."/>
            <person name="Keeling P."/>
            <person name="Hampl V."/>
        </authorList>
    </citation>
    <scope>NUCLEOTIDE SEQUENCE [LARGE SCALE GENOMIC DNA]</scope>
    <source>
        <strain evidence="2">ST1C</strain>
    </source>
</reference>
<accession>A0A5J4WJU2</accession>
<dbReference type="AlphaFoldDB" id="A0A5J4WJU2"/>
<proteinExistence type="predicted"/>
<sequence>MSQEQLIIHTGRLLLTVSIVIQIVFAKVLGAIEIPKGFPTCVQCILLCVMARHVQSSFFHIYSTMFRSFIVKC</sequence>
<evidence type="ECO:0000256" key="1">
    <source>
        <dbReference type="SAM" id="Phobius"/>
    </source>
</evidence>
<dbReference type="Proteomes" id="UP000324800">
    <property type="component" value="Unassembled WGS sequence"/>
</dbReference>
<name>A0A5J4WJU2_9EUKA</name>
<keyword evidence="1" id="KW-1133">Transmembrane helix</keyword>
<evidence type="ECO:0000313" key="2">
    <source>
        <dbReference type="EMBL" id="KAA6394585.1"/>
    </source>
</evidence>
<feature type="transmembrane region" description="Helical" evidence="1">
    <location>
        <begin position="12"/>
        <end position="32"/>
    </location>
</feature>
<comment type="caution">
    <text evidence="2">The sequence shown here is derived from an EMBL/GenBank/DDBJ whole genome shotgun (WGS) entry which is preliminary data.</text>
</comment>
<dbReference type="EMBL" id="SNRW01001906">
    <property type="protein sequence ID" value="KAA6394585.1"/>
    <property type="molecule type" value="Genomic_DNA"/>
</dbReference>
<protein>
    <submittedName>
        <fullName evidence="2">Uncharacterized protein</fullName>
    </submittedName>
</protein>
<keyword evidence="1" id="KW-0472">Membrane</keyword>
<organism evidence="2 3">
    <name type="scientific">Streblomastix strix</name>
    <dbReference type="NCBI Taxonomy" id="222440"/>
    <lineage>
        <taxon>Eukaryota</taxon>
        <taxon>Metamonada</taxon>
        <taxon>Preaxostyla</taxon>
        <taxon>Oxymonadida</taxon>
        <taxon>Streblomastigidae</taxon>
        <taxon>Streblomastix</taxon>
    </lineage>
</organism>
<evidence type="ECO:0000313" key="3">
    <source>
        <dbReference type="Proteomes" id="UP000324800"/>
    </source>
</evidence>